<dbReference type="EMBL" id="CAFBNU010000001">
    <property type="protein sequence ID" value="CAB4959371.1"/>
    <property type="molecule type" value="Genomic_DNA"/>
</dbReference>
<evidence type="ECO:0000313" key="6">
    <source>
        <dbReference type="EMBL" id="CAB4959371.1"/>
    </source>
</evidence>
<dbReference type="Pfam" id="PF11452">
    <property type="entry name" value="DUF3000"/>
    <property type="match status" value="1"/>
</dbReference>
<dbReference type="EMBL" id="CAFBMA010000001">
    <property type="protein sequence ID" value="CAB4887911.1"/>
    <property type="molecule type" value="Genomic_DNA"/>
</dbReference>
<protein>
    <submittedName>
        <fullName evidence="1">Unannotated protein</fullName>
    </submittedName>
</protein>
<evidence type="ECO:0000313" key="3">
    <source>
        <dbReference type="EMBL" id="CAB4813096.1"/>
    </source>
</evidence>
<evidence type="ECO:0000313" key="2">
    <source>
        <dbReference type="EMBL" id="CAB4707026.1"/>
    </source>
</evidence>
<proteinExistence type="predicted"/>
<dbReference type="AlphaFoldDB" id="A0A6J6MAC1"/>
<evidence type="ECO:0000313" key="5">
    <source>
        <dbReference type="EMBL" id="CAB4887911.1"/>
    </source>
</evidence>
<sequence length="179" mass="19549">MDVNFEEITTSIRAIKPRSEILLEEVPAPQKLAPYAFAMTADVLKDAATGRFVLLHDPDGQEGWSGKYRCVTFVRAAIDNEMAADPMLCNIGWTWLMESLKANGCEYTAPSGTVTKVASASFGTLENLDEDSELEVRASWTPTSGKNIADHIRAWVELLEMSAGLAPIPDGVTQLSRSK</sequence>
<dbReference type="EMBL" id="CAEZYD010000005">
    <property type="protein sequence ID" value="CAB4707026.1"/>
    <property type="molecule type" value="Genomic_DNA"/>
</dbReference>
<evidence type="ECO:0000313" key="7">
    <source>
        <dbReference type="EMBL" id="CAB5024246.1"/>
    </source>
</evidence>
<name>A0A6J6MAC1_9ZZZZ</name>
<organism evidence="1">
    <name type="scientific">freshwater metagenome</name>
    <dbReference type="NCBI Taxonomy" id="449393"/>
    <lineage>
        <taxon>unclassified sequences</taxon>
        <taxon>metagenomes</taxon>
        <taxon>ecological metagenomes</taxon>
    </lineage>
</organism>
<evidence type="ECO:0000313" key="1">
    <source>
        <dbReference type="EMBL" id="CAB4669754.1"/>
    </source>
</evidence>
<dbReference type="InterPro" id="IPR021555">
    <property type="entry name" value="DUF3000"/>
</dbReference>
<dbReference type="EMBL" id="CAFAAZ010000001">
    <property type="protein sequence ID" value="CAB4813096.1"/>
    <property type="molecule type" value="Genomic_DNA"/>
</dbReference>
<evidence type="ECO:0000313" key="4">
    <source>
        <dbReference type="EMBL" id="CAB4837033.1"/>
    </source>
</evidence>
<reference evidence="1" key="1">
    <citation type="submission" date="2020-05" db="EMBL/GenBank/DDBJ databases">
        <authorList>
            <person name="Chiriac C."/>
            <person name="Salcher M."/>
            <person name="Ghai R."/>
            <person name="Kavagutti S V."/>
        </authorList>
    </citation>
    <scope>NUCLEOTIDE SEQUENCE</scope>
</reference>
<gene>
    <name evidence="1" type="ORF">UFOPK2343_00301</name>
    <name evidence="2" type="ORF">UFOPK2652_00549</name>
    <name evidence="3" type="ORF">UFOPK3128_00189</name>
    <name evidence="4" type="ORF">UFOPK3227_00040</name>
    <name evidence="5" type="ORF">UFOPK3511_00083</name>
    <name evidence="6" type="ORF">UFOPK3880_00189</name>
    <name evidence="7" type="ORF">UFOPK4146_00442</name>
</gene>
<dbReference type="EMBL" id="CAFBPT010000002">
    <property type="protein sequence ID" value="CAB5024246.1"/>
    <property type="molecule type" value="Genomic_DNA"/>
</dbReference>
<dbReference type="EMBL" id="CAFAHD010000002">
    <property type="protein sequence ID" value="CAB4837033.1"/>
    <property type="molecule type" value="Genomic_DNA"/>
</dbReference>
<dbReference type="EMBL" id="CAEZXD010000004">
    <property type="protein sequence ID" value="CAB4669754.1"/>
    <property type="molecule type" value="Genomic_DNA"/>
</dbReference>
<accession>A0A6J6MAC1</accession>